<evidence type="ECO:0000256" key="4">
    <source>
        <dbReference type="ARBA" id="ARBA00023315"/>
    </source>
</evidence>
<dbReference type="RefSeq" id="WP_106661140.1">
    <property type="nucleotide sequence ID" value="NZ_PJEO01000056.1"/>
</dbReference>
<proteinExistence type="inferred from homology"/>
<keyword evidence="4 5" id="KW-0012">Acyltransferase</keyword>
<dbReference type="SUPFAM" id="SSF51161">
    <property type="entry name" value="Trimeric LpxA-like enzymes"/>
    <property type="match status" value="1"/>
</dbReference>
<dbReference type="PANTHER" id="PTHR43017:SF1">
    <property type="entry name" value="ACETYLTRANSFERASE YJL218W-RELATED"/>
    <property type="match status" value="1"/>
</dbReference>
<feature type="domain" description="Maltose/galactoside acetyltransferase" evidence="6">
    <location>
        <begin position="4"/>
        <end position="58"/>
    </location>
</feature>
<dbReference type="Gene3D" id="2.160.10.10">
    <property type="entry name" value="Hexapeptide repeat proteins"/>
    <property type="match status" value="1"/>
</dbReference>
<keyword evidence="3" id="KW-0677">Repeat</keyword>
<dbReference type="Pfam" id="PF12464">
    <property type="entry name" value="Mac"/>
    <property type="match status" value="1"/>
</dbReference>
<evidence type="ECO:0000259" key="6">
    <source>
        <dbReference type="SMART" id="SM01266"/>
    </source>
</evidence>
<comment type="caution">
    <text evidence="7">The sequence shown here is derived from an EMBL/GenBank/DDBJ whole genome shotgun (WGS) entry which is preliminary data.</text>
</comment>
<dbReference type="EC" id="2.3.1.-" evidence="5"/>
<dbReference type="InterPro" id="IPR011004">
    <property type="entry name" value="Trimer_LpxA-like_sf"/>
</dbReference>
<dbReference type="GO" id="GO:0008870">
    <property type="term" value="F:galactoside O-acetyltransferase activity"/>
    <property type="evidence" value="ECO:0007669"/>
    <property type="project" value="TreeGrafter"/>
</dbReference>
<name>A0A2N3HFP1_9FLAO</name>
<comment type="similarity">
    <text evidence="1 5">Belongs to the transferase hexapeptide repeat family.</text>
</comment>
<protein>
    <recommendedName>
        <fullName evidence="5">Acetyltransferase</fullName>
        <ecNumber evidence="5">2.3.1.-</ecNumber>
    </recommendedName>
</protein>
<dbReference type="SMART" id="SM01266">
    <property type="entry name" value="Mac"/>
    <property type="match status" value="1"/>
</dbReference>
<dbReference type="Pfam" id="PF00132">
    <property type="entry name" value="Hexapep"/>
    <property type="match status" value="1"/>
</dbReference>
<evidence type="ECO:0000256" key="5">
    <source>
        <dbReference type="RuleBase" id="RU367021"/>
    </source>
</evidence>
<dbReference type="InterPro" id="IPR039369">
    <property type="entry name" value="LacA-like"/>
</dbReference>
<dbReference type="CDD" id="cd03357">
    <property type="entry name" value="LbH_MAT_GAT"/>
    <property type="match status" value="1"/>
</dbReference>
<reference evidence="7 8" key="1">
    <citation type="submission" date="2017-12" db="EMBL/GenBank/DDBJ databases">
        <title>Confluentibacter flavum sp. nov., isolated from the saline lake.</title>
        <authorList>
            <person name="Yu L."/>
        </authorList>
    </citation>
    <scope>NUCLEOTIDE SEQUENCE [LARGE SCALE GENOMIC DNA]</scope>
    <source>
        <strain evidence="7 8">3B</strain>
    </source>
</reference>
<evidence type="ECO:0000256" key="2">
    <source>
        <dbReference type="ARBA" id="ARBA00022679"/>
    </source>
</evidence>
<organism evidence="7 8">
    <name type="scientific">Confluentibacter flavum</name>
    <dbReference type="NCBI Taxonomy" id="1909700"/>
    <lineage>
        <taxon>Bacteria</taxon>
        <taxon>Pseudomonadati</taxon>
        <taxon>Bacteroidota</taxon>
        <taxon>Flavobacteriia</taxon>
        <taxon>Flavobacteriales</taxon>
        <taxon>Flavobacteriaceae</taxon>
        <taxon>Confluentibacter</taxon>
    </lineage>
</organism>
<dbReference type="FunFam" id="2.160.10.10:FF:000008">
    <property type="entry name" value="Maltose O-acetyltransferase"/>
    <property type="match status" value="1"/>
</dbReference>
<evidence type="ECO:0000256" key="1">
    <source>
        <dbReference type="ARBA" id="ARBA00007274"/>
    </source>
</evidence>
<accession>A0A2N3HFP1</accession>
<dbReference type="Proteomes" id="UP000233435">
    <property type="component" value="Unassembled WGS sequence"/>
</dbReference>
<evidence type="ECO:0000313" key="8">
    <source>
        <dbReference type="Proteomes" id="UP000233435"/>
    </source>
</evidence>
<evidence type="ECO:0000256" key="3">
    <source>
        <dbReference type="ARBA" id="ARBA00022737"/>
    </source>
</evidence>
<dbReference type="PANTHER" id="PTHR43017">
    <property type="entry name" value="GALACTOSIDE O-ACETYLTRANSFERASE"/>
    <property type="match status" value="1"/>
</dbReference>
<gene>
    <name evidence="7" type="ORF">CSW08_17150</name>
</gene>
<dbReference type="EMBL" id="PJEO01000056">
    <property type="protein sequence ID" value="PKQ43723.1"/>
    <property type="molecule type" value="Genomic_DNA"/>
</dbReference>
<keyword evidence="2 5" id="KW-0808">Transferase</keyword>
<dbReference type="InterPro" id="IPR024688">
    <property type="entry name" value="Mac_dom"/>
</dbReference>
<keyword evidence="8" id="KW-1185">Reference proteome</keyword>
<evidence type="ECO:0000313" key="7">
    <source>
        <dbReference type="EMBL" id="PKQ43723.1"/>
    </source>
</evidence>
<sequence>MTEKQKMLAGEMYNPSDPELAKERHRVRLLFYKFNSLSEEYMEERTKVLYDIFKCAGENLFVEPPFHCDYGSNIKVGNNVFINFNCCILDVALVTIGDNCMFAPNVQIYTATHPLEHTLRNSGKEYAKPITIGNNVWIGGGAIICPGVTLGDNTVVGAGAVVTKSFSNDVVIGGNPAKVIKTINNN</sequence>
<dbReference type="AlphaFoldDB" id="A0A2N3HFP1"/>
<dbReference type="InterPro" id="IPR001451">
    <property type="entry name" value="Hexapep"/>
</dbReference>